<dbReference type="EMBL" id="CAJHIA010000011">
    <property type="protein sequence ID" value="CAD6444246.1"/>
    <property type="molecule type" value="Genomic_DNA"/>
</dbReference>
<comment type="caution">
    <text evidence="2">The sequence shown here is derived from an EMBL/GenBank/DDBJ whole genome shotgun (WGS) entry which is preliminary data.</text>
</comment>
<dbReference type="OrthoDB" id="3534872at2759"/>
<feature type="region of interest" description="Disordered" evidence="1">
    <location>
        <begin position="446"/>
        <end position="489"/>
    </location>
</feature>
<keyword evidence="3" id="KW-1185">Reference proteome</keyword>
<evidence type="ECO:0000313" key="2">
    <source>
        <dbReference type="EMBL" id="CAD6444246.1"/>
    </source>
</evidence>
<proteinExistence type="predicted"/>
<evidence type="ECO:0000256" key="1">
    <source>
        <dbReference type="SAM" id="MobiDB-lite"/>
    </source>
</evidence>
<organism evidence="2 3">
    <name type="scientific">Sclerotinia trifoliorum</name>
    <dbReference type="NCBI Taxonomy" id="28548"/>
    <lineage>
        <taxon>Eukaryota</taxon>
        <taxon>Fungi</taxon>
        <taxon>Dikarya</taxon>
        <taxon>Ascomycota</taxon>
        <taxon>Pezizomycotina</taxon>
        <taxon>Leotiomycetes</taxon>
        <taxon>Helotiales</taxon>
        <taxon>Sclerotiniaceae</taxon>
        <taxon>Sclerotinia</taxon>
    </lineage>
</organism>
<accession>A0A8H2VU12</accession>
<evidence type="ECO:0000313" key="3">
    <source>
        <dbReference type="Proteomes" id="UP000624404"/>
    </source>
</evidence>
<dbReference type="Proteomes" id="UP000624404">
    <property type="component" value="Unassembled WGS sequence"/>
</dbReference>
<sequence length="489" mass="54582">MLSFRPFTLEGTQLTLNLKSSKFSRKTPFQSIALPQVKTPRSSVSDPASALPARLQYLRLDEKQASFIAATISPVNPTPNDNFEDDFEDAWKDLEADDDDAAHRSKIPQRFVEQQTRHSNQGSQLEYNIALAAELGPSIKCYKCGWFSQYQLRDMWMPDQQQPNLVAPNSKATQTHLNIATCVKCSSGQCLPCGKAPHLTECIFADTRIVWNALLSVDTAVVNFRYVSPILSTVEGSRDVYPVLLEALTTILAVVPRSGPLTFGLYELLHNSLILDLIADIMRDMTVANIQLSPLLIQTWEFLHMIAEHSELVGLFFQNRHVLNGALPGLQQLAFPLVLLPIQQASNIKSDVYPAKKYTFWPLLQKASDVANQYLQANHDDVWSAAMVAQRVLDVYAIVARSVAPNIVVPRKIHRTQHEAGYAAGVRDLCRLAVIRKIEAKKKIVQEESSMEIDPPRKKRGSARQEVQGQDQNGGWNGEGGKRIKAIGM</sequence>
<gene>
    <name evidence="2" type="ORF">SCLTRI_LOCUS4038</name>
</gene>
<reference evidence="2" key="1">
    <citation type="submission" date="2020-10" db="EMBL/GenBank/DDBJ databases">
        <authorList>
            <person name="Kusch S."/>
        </authorList>
    </citation>
    <scope>NUCLEOTIDE SEQUENCE</scope>
    <source>
        <strain evidence="2">SwB9</strain>
    </source>
</reference>
<dbReference type="AlphaFoldDB" id="A0A8H2VU12"/>
<name>A0A8H2VU12_9HELO</name>
<protein>
    <submittedName>
        <fullName evidence="2">633009c4-c93b-4b51-bb86-5c68c69d1d8b</fullName>
    </submittedName>
</protein>
<feature type="compositionally biased region" description="Polar residues" evidence="1">
    <location>
        <begin position="465"/>
        <end position="474"/>
    </location>
</feature>